<feature type="domain" description="Fe2OG dioxygenase" evidence="7">
    <location>
        <begin position="174"/>
        <end position="281"/>
    </location>
</feature>
<reference evidence="8 9" key="1">
    <citation type="submission" date="2017-07" db="EMBL/GenBank/DDBJ databases">
        <title>Complete Genome Sequence of the cosmetic ferment Vitreoscilla filiformis (ATCC15551).</title>
        <authorList>
            <person name="Contreras S."/>
            <person name="Sagory-Zalkind P."/>
            <person name="Blanquart H."/>
            <person name="Iltis A."/>
            <person name="Morand S.C."/>
        </authorList>
    </citation>
    <scope>NUCLEOTIDE SEQUENCE [LARGE SCALE GENOMIC DNA]</scope>
    <source>
        <strain evidence="8 9">ATCC 15551</strain>
    </source>
</reference>
<evidence type="ECO:0000256" key="5">
    <source>
        <dbReference type="ARBA" id="ARBA00023002"/>
    </source>
</evidence>
<dbReference type="InterPro" id="IPR045054">
    <property type="entry name" value="P4HA-like"/>
</dbReference>
<evidence type="ECO:0000313" key="9">
    <source>
        <dbReference type="Proteomes" id="UP000199729"/>
    </source>
</evidence>
<evidence type="ECO:0000256" key="3">
    <source>
        <dbReference type="ARBA" id="ARBA00022896"/>
    </source>
</evidence>
<organism evidence="8 9">
    <name type="scientific">Vitreoscilla filiformis</name>
    <dbReference type="NCBI Taxonomy" id="63"/>
    <lineage>
        <taxon>Bacteria</taxon>
        <taxon>Pseudomonadati</taxon>
        <taxon>Pseudomonadota</taxon>
        <taxon>Betaproteobacteria</taxon>
        <taxon>Neisseriales</taxon>
        <taxon>Neisseriaceae</taxon>
        <taxon>Vitreoscilla</taxon>
    </lineage>
</organism>
<dbReference type="GO" id="GO:0031418">
    <property type="term" value="F:L-ascorbic acid binding"/>
    <property type="evidence" value="ECO:0007669"/>
    <property type="project" value="UniProtKB-KW"/>
</dbReference>
<keyword evidence="4 8" id="KW-0223">Dioxygenase</keyword>
<dbReference type="Gene3D" id="2.60.120.620">
    <property type="entry name" value="q2cbj1_9rhob like domain"/>
    <property type="match status" value="1"/>
</dbReference>
<keyword evidence="9" id="KW-1185">Reference proteome</keyword>
<dbReference type="PANTHER" id="PTHR10869">
    <property type="entry name" value="PROLYL 4-HYDROXYLASE ALPHA SUBUNIT"/>
    <property type="match status" value="1"/>
</dbReference>
<comment type="cofactor">
    <cofactor evidence="1">
        <name>L-ascorbate</name>
        <dbReference type="ChEBI" id="CHEBI:38290"/>
    </cofactor>
</comment>
<dbReference type="Pfam" id="PF13640">
    <property type="entry name" value="2OG-FeII_Oxy_3"/>
    <property type="match status" value="1"/>
</dbReference>
<keyword evidence="6" id="KW-0408">Iron</keyword>
<gene>
    <name evidence="8" type="ORF">VITFI_CDS2106</name>
</gene>
<dbReference type="InterPro" id="IPR044862">
    <property type="entry name" value="Pro_4_hyd_alph_FE2OG_OXY"/>
</dbReference>
<evidence type="ECO:0000256" key="6">
    <source>
        <dbReference type="ARBA" id="ARBA00023004"/>
    </source>
</evidence>
<dbReference type="GO" id="GO:0005506">
    <property type="term" value="F:iron ion binding"/>
    <property type="evidence" value="ECO:0007669"/>
    <property type="project" value="InterPro"/>
</dbReference>
<dbReference type="InterPro" id="IPR005123">
    <property type="entry name" value="Oxoglu/Fe-dep_dioxygenase_dom"/>
</dbReference>
<dbReference type="RefSeq" id="WP_089416902.1">
    <property type="nucleotide sequence ID" value="NZ_CP022423.1"/>
</dbReference>
<name>A0A221KFR4_VITFI</name>
<accession>A0A221KFR4</accession>
<evidence type="ECO:0000256" key="1">
    <source>
        <dbReference type="ARBA" id="ARBA00001961"/>
    </source>
</evidence>
<dbReference type="PROSITE" id="PS51471">
    <property type="entry name" value="FE2OG_OXY"/>
    <property type="match status" value="1"/>
</dbReference>
<dbReference type="Proteomes" id="UP000199729">
    <property type="component" value="Chromosome"/>
</dbReference>
<dbReference type="OrthoDB" id="269774at2"/>
<evidence type="ECO:0000313" key="8">
    <source>
        <dbReference type="EMBL" id="ASM77884.1"/>
    </source>
</evidence>
<sequence>MNTTTQHTASPRQAITAELRTWIVAQARAGCRPEDVLAAMKASGWNEDVALQALEDVLSTHLREVQAKPMPEPSPLAAGNIVSFDGHEVQVLLSLRRPRVVLFGGFLTDAECDALVELARQRLARSETVVNATGGSEVNDARTSEGMFFSRGENELCRRIEARIAALVNWPVENGEGLQVLRYRPGAEYKAHHDYFDPTQPGSSTILARGGQRVGTLVMYLNTPERGGATGFPDAGLDVAPIKGNAVFFAYERPDPSMLTLHSGSPVIAGEKWVATKWMREGIFN</sequence>
<keyword evidence="2" id="KW-0479">Metal-binding</keyword>
<proteinExistence type="predicted"/>
<dbReference type="AlphaFoldDB" id="A0A221KFR4"/>
<dbReference type="EMBL" id="CP022423">
    <property type="protein sequence ID" value="ASM77884.1"/>
    <property type="molecule type" value="Genomic_DNA"/>
</dbReference>
<keyword evidence="3" id="KW-0847">Vitamin C</keyword>
<keyword evidence="5" id="KW-0560">Oxidoreductase</keyword>
<evidence type="ECO:0000256" key="4">
    <source>
        <dbReference type="ARBA" id="ARBA00022964"/>
    </source>
</evidence>
<evidence type="ECO:0000256" key="2">
    <source>
        <dbReference type="ARBA" id="ARBA00022723"/>
    </source>
</evidence>
<dbReference type="InterPro" id="IPR006620">
    <property type="entry name" value="Pro_4_hyd_alph"/>
</dbReference>
<dbReference type="SMART" id="SM00702">
    <property type="entry name" value="P4Hc"/>
    <property type="match status" value="1"/>
</dbReference>
<protein>
    <submittedName>
        <fullName evidence="8">Proline dioxygenase</fullName>
    </submittedName>
</protein>
<evidence type="ECO:0000259" key="7">
    <source>
        <dbReference type="PROSITE" id="PS51471"/>
    </source>
</evidence>
<dbReference type="KEGG" id="vff:VITFI_CDS2106"/>
<dbReference type="GO" id="GO:0004656">
    <property type="term" value="F:procollagen-proline 4-dioxygenase activity"/>
    <property type="evidence" value="ECO:0007669"/>
    <property type="project" value="TreeGrafter"/>
</dbReference>
<dbReference type="PANTHER" id="PTHR10869:SF246">
    <property type="entry name" value="TRANSMEMBRANE PROLYL 4-HYDROXYLASE"/>
    <property type="match status" value="1"/>
</dbReference>